<feature type="domain" description="Peptidase S8/S53" evidence="6">
    <location>
        <begin position="270"/>
        <end position="414"/>
    </location>
</feature>
<comment type="similarity">
    <text evidence="1 5">Belongs to the peptidase S8 family.</text>
</comment>
<dbReference type="PROSITE" id="PS00137">
    <property type="entry name" value="SUBTILASE_HIS"/>
    <property type="match status" value="1"/>
</dbReference>
<proteinExistence type="inferred from homology"/>
<evidence type="ECO:0000313" key="7">
    <source>
        <dbReference type="EMBL" id="CAL5228884.1"/>
    </source>
</evidence>
<evidence type="ECO:0000259" key="6">
    <source>
        <dbReference type="Pfam" id="PF00082"/>
    </source>
</evidence>
<dbReference type="InterPro" id="IPR000209">
    <property type="entry name" value="Peptidase_S8/S53_dom"/>
</dbReference>
<dbReference type="Pfam" id="PF00082">
    <property type="entry name" value="Peptidase_S8"/>
    <property type="match status" value="1"/>
</dbReference>
<dbReference type="InterPro" id="IPR050131">
    <property type="entry name" value="Peptidase_S8_subtilisin-like"/>
</dbReference>
<gene>
    <name evidence="7" type="primary">g12099</name>
    <name evidence="7" type="ORF">VP750_LOCUS10790</name>
</gene>
<organism evidence="7 8">
    <name type="scientific">Coccomyxa viridis</name>
    <dbReference type="NCBI Taxonomy" id="1274662"/>
    <lineage>
        <taxon>Eukaryota</taxon>
        <taxon>Viridiplantae</taxon>
        <taxon>Chlorophyta</taxon>
        <taxon>core chlorophytes</taxon>
        <taxon>Trebouxiophyceae</taxon>
        <taxon>Trebouxiophyceae incertae sedis</taxon>
        <taxon>Coccomyxaceae</taxon>
        <taxon>Coccomyxa</taxon>
    </lineage>
</organism>
<keyword evidence="4" id="KW-0720">Serine protease</keyword>
<keyword evidence="8" id="KW-1185">Reference proteome</keyword>
<dbReference type="SUPFAM" id="SSF52743">
    <property type="entry name" value="Subtilisin-like"/>
    <property type="match status" value="1"/>
</dbReference>
<dbReference type="PROSITE" id="PS51892">
    <property type="entry name" value="SUBTILASE"/>
    <property type="match status" value="1"/>
</dbReference>
<dbReference type="PRINTS" id="PR00723">
    <property type="entry name" value="SUBTILISIN"/>
</dbReference>
<dbReference type="InterPro" id="IPR015500">
    <property type="entry name" value="Peptidase_S8_subtilisin-rel"/>
</dbReference>
<evidence type="ECO:0000256" key="3">
    <source>
        <dbReference type="ARBA" id="ARBA00022801"/>
    </source>
</evidence>
<sequence>MKTPAILYKVCNTSASAAAAKTGAVNLTADCLLPSGVAGVFTGQQLVLLQCCIPGGIKLQEPDEKVTLPAMKFSSALQYNTITAASAQSPPPQPKVTAFAAGGRRAMKGPADSPLVSLTGEDFRSAETWEYADDGPVAGGRRRAMQQQPAAGPMVTVGQEQFRDASSWETVVSNLTSSDAAYEVQGYGGERPPLYSHMHLAETIGPVASYPTIDMSKLNNGEGPDSTSDSLKVQVLPDNGVLWNLDRIDQRKLPLNREYTYGSKTSDGTGRGTTVYVVDSGISTTHQEFKSAATGLKRASFGVDFIGNFSQTSPIQDCDGHGTHVASIAVGRNVGVAKEASVVAVRVLDCEGTGTISDLVAGLDWVASNAKQPAVATLSLGVPVGQWSQSLEQAARNLITKYNVTVIVASGNSEEDSCYISPGTPFL</sequence>
<dbReference type="InterPro" id="IPR022398">
    <property type="entry name" value="Peptidase_S8_His-AS"/>
</dbReference>
<keyword evidence="3" id="KW-0378">Hydrolase</keyword>
<evidence type="ECO:0000313" key="8">
    <source>
        <dbReference type="Proteomes" id="UP001497392"/>
    </source>
</evidence>
<keyword evidence="2" id="KW-0645">Protease</keyword>
<protein>
    <submittedName>
        <fullName evidence="7">G12099 protein</fullName>
    </submittedName>
</protein>
<evidence type="ECO:0000256" key="4">
    <source>
        <dbReference type="ARBA" id="ARBA00022825"/>
    </source>
</evidence>
<dbReference type="InterPro" id="IPR036852">
    <property type="entry name" value="Peptidase_S8/S53_dom_sf"/>
</dbReference>
<dbReference type="Gene3D" id="3.40.50.200">
    <property type="entry name" value="Peptidase S8/S53 domain"/>
    <property type="match status" value="1"/>
</dbReference>
<comment type="caution">
    <text evidence="5">Lacks conserved residue(s) required for the propagation of feature annotation.</text>
</comment>
<dbReference type="InterPro" id="IPR023827">
    <property type="entry name" value="Peptidase_S8_Asp-AS"/>
</dbReference>
<accession>A0ABP1G9H6</accession>
<evidence type="ECO:0000256" key="2">
    <source>
        <dbReference type="ARBA" id="ARBA00022670"/>
    </source>
</evidence>
<dbReference type="PANTHER" id="PTHR43806">
    <property type="entry name" value="PEPTIDASE S8"/>
    <property type="match status" value="1"/>
</dbReference>
<comment type="caution">
    <text evidence="7">The sequence shown here is derived from an EMBL/GenBank/DDBJ whole genome shotgun (WGS) entry which is preliminary data.</text>
</comment>
<name>A0ABP1G9H6_9CHLO</name>
<evidence type="ECO:0000256" key="1">
    <source>
        <dbReference type="ARBA" id="ARBA00011073"/>
    </source>
</evidence>
<evidence type="ECO:0000256" key="5">
    <source>
        <dbReference type="PROSITE-ProRule" id="PRU01240"/>
    </source>
</evidence>
<reference evidence="7 8" key="1">
    <citation type="submission" date="2024-06" db="EMBL/GenBank/DDBJ databases">
        <authorList>
            <person name="Kraege A."/>
            <person name="Thomma B."/>
        </authorList>
    </citation>
    <scope>NUCLEOTIDE SEQUENCE [LARGE SCALE GENOMIC DNA]</scope>
</reference>
<dbReference type="PROSITE" id="PS00136">
    <property type="entry name" value="SUBTILASE_ASP"/>
    <property type="match status" value="1"/>
</dbReference>
<dbReference type="Proteomes" id="UP001497392">
    <property type="component" value="Unassembled WGS sequence"/>
</dbReference>
<dbReference type="EMBL" id="CAXHTA020000019">
    <property type="protein sequence ID" value="CAL5228884.1"/>
    <property type="molecule type" value="Genomic_DNA"/>
</dbReference>
<dbReference type="PANTHER" id="PTHR43806:SF14">
    <property type="entry name" value="TRIPEPTIDYL-PEPTIDASE 2"/>
    <property type="match status" value="1"/>
</dbReference>